<feature type="compositionally biased region" description="Polar residues" evidence="1">
    <location>
        <begin position="1"/>
        <end position="19"/>
    </location>
</feature>
<feature type="region of interest" description="Disordered" evidence="1">
    <location>
        <begin position="1"/>
        <end position="26"/>
    </location>
</feature>
<comment type="caution">
    <text evidence="2">The sequence shown here is derived from an EMBL/GenBank/DDBJ whole genome shotgun (WGS) entry which is preliminary data.</text>
</comment>
<evidence type="ECO:0000313" key="2">
    <source>
        <dbReference type="EMBL" id="MFC5519010.1"/>
    </source>
</evidence>
<evidence type="ECO:0008006" key="4">
    <source>
        <dbReference type="Google" id="ProtNLM"/>
    </source>
</evidence>
<dbReference type="EMBL" id="JBHSML010000031">
    <property type="protein sequence ID" value="MFC5519010.1"/>
    <property type="molecule type" value="Genomic_DNA"/>
</dbReference>
<dbReference type="RefSeq" id="WP_266346301.1">
    <property type="nucleotide sequence ID" value="NZ_JAPKNH010000015.1"/>
</dbReference>
<dbReference type="Proteomes" id="UP001596150">
    <property type="component" value="Unassembled WGS sequence"/>
</dbReference>
<evidence type="ECO:0000313" key="3">
    <source>
        <dbReference type="Proteomes" id="UP001596150"/>
    </source>
</evidence>
<organism evidence="2 3">
    <name type="scientific">Kaistia terrae</name>
    <dbReference type="NCBI Taxonomy" id="537017"/>
    <lineage>
        <taxon>Bacteria</taxon>
        <taxon>Pseudomonadati</taxon>
        <taxon>Pseudomonadota</taxon>
        <taxon>Alphaproteobacteria</taxon>
        <taxon>Hyphomicrobiales</taxon>
        <taxon>Kaistiaceae</taxon>
        <taxon>Kaistia</taxon>
    </lineage>
</organism>
<sequence>MGVRDWSTTADDNGNSDPTINWAEGQMPSTVNNSARSMMAALAAYFADSGGKLISGGTSNAYTLSTNMVVTALGAPLTLMFEADRDNTGAATLAVDGLTAKPIVNQAGSALSAGDIVDGGVYFAIYNPTADKFVLMNVAVIRDAAVTEAKLATNAVVTAKIADGAVTLAKLATAVAVRPTSSSYPVGAVIPLIKTNAGTLADGATIAGANLAACRWFDTGATDDGVSQLGTWRNISGGSIVQWAAGTYEREA</sequence>
<protein>
    <recommendedName>
        <fullName evidence="4">Phage tail protein</fullName>
    </recommendedName>
</protein>
<evidence type="ECO:0000256" key="1">
    <source>
        <dbReference type="SAM" id="MobiDB-lite"/>
    </source>
</evidence>
<proteinExistence type="predicted"/>
<gene>
    <name evidence="2" type="ORF">ACFPP9_24820</name>
</gene>
<reference evidence="3" key="1">
    <citation type="journal article" date="2019" name="Int. J. Syst. Evol. Microbiol.">
        <title>The Global Catalogue of Microorganisms (GCM) 10K type strain sequencing project: providing services to taxonomists for standard genome sequencing and annotation.</title>
        <authorList>
            <consortium name="The Broad Institute Genomics Platform"/>
            <consortium name="The Broad Institute Genome Sequencing Center for Infectious Disease"/>
            <person name="Wu L."/>
            <person name="Ma J."/>
        </authorList>
    </citation>
    <scope>NUCLEOTIDE SEQUENCE [LARGE SCALE GENOMIC DNA]</scope>
    <source>
        <strain evidence="3">KACC 12633</strain>
    </source>
</reference>
<accession>A0ABW0Q352</accession>
<keyword evidence="3" id="KW-1185">Reference proteome</keyword>
<name>A0ABW0Q352_9HYPH</name>